<evidence type="ECO:0000313" key="2">
    <source>
        <dbReference type="Proteomes" id="UP001195483"/>
    </source>
</evidence>
<dbReference type="AlphaFoldDB" id="A0AAE0SKE8"/>
<name>A0AAE0SKE8_9BIVA</name>
<protein>
    <submittedName>
        <fullName evidence="1">Uncharacterized protein</fullName>
    </submittedName>
</protein>
<comment type="caution">
    <text evidence="1">The sequence shown here is derived from an EMBL/GenBank/DDBJ whole genome shotgun (WGS) entry which is preliminary data.</text>
</comment>
<organism evidence="1 2">
    <name type="scientific">Potamilus streckersoni</name>
    <dbReference type="NCBI Taxonomy" id="2493646"/>
    <lineage>
        <taxon>Eukaryota</taxon>
        <taxon>Metazoa</taxon>
        <taxon>Spiralia</taxon>
        <taxon>Lophotrochozoa</taxon>
        <taxon>Mollusca</taxon>
        <taxon>Bivalvia</taxon>
        <taxon>Autobranchia</taxon>
        <taxon>Heteroconchia</taxon>
        <taxon>Palaeoheterodonta</taxon>
        <taxon>Unionida</taxon>
        <taxon>Unionoidea</taxon>
        <taxon>Unionidae</taxon>
        <taxon>Ambleminae</taxon>
        <taxon>Lampsilini</taxon>
        <taxon>Potamilus</taxon>
    </lineage>
</organism>
<accession>A0AAE0SKE8</accession>
<dbReference type="Proteomes" id="UP001195483">
    <property type="component" value="Unassembled WGS sequence"/>
</dbReference>
<reference evidence="1" key="2">
    <citation type="journal article" date="2021" name="Genome Biol. Evol.">
        <title>Developing a high-quality reference genome for a parasitic bivalve with doubly uniparental inheritance (Bivalvia: Unionida).</title>
        <authorList>
            <person name="Smith C.H."/>
        </authorList>
    </citation>
    <scope>NUCLEOTIDE SEQUENCE</scope>
    <source>
        <strain evidence="1">CHS0354</strain>
        <tissue evidence="1">Mantle</tissue>
    </source>
</reference>
<reference evidence="1" key="1">
    <citation type="journal article" date="2021" name="Genome Biol. Evol.">
        <title>A High-Quality Reference Genome for a Parasitic Bivalve with Doubly Uniparental Inheritance (Bivalvia: Unionida).</title>
        <authorList>
            <person name="Smith C.H."/>
        </authorList>
    </citation>
    <scope>NUCLEOTIDE SEQUENCE</scope>
    <source>
        <strain evidence="1">CHS0354</strain>
    </source>
</reference>
<proteinExistence type="predicted"/>
<keyword evidence="2" id="KW-1185">Reference proteome</keyword>
<gene>
    <name evidence="1" type="ORF">CHS0354_039639</name>
</gene>
<reference evidence="1" key="3">
    <citation type="submission" date="2023-05" db="EMBL/GenBank/DDBJ databases">
        <authorList>
            <person name="Smith C.H."/>
        </authorList>
    </citation>
    <scope>NUCLEOTIDE SEQUENCE</scope>
    <source>
        <strain evidence="1">CHS0354</strain>
        <tissue evidence="1">Mantle</tissue>
    </source>
</reference>
<dbReference type="EMBL" id="JAEAOA010002313">
    <property type="protein sequence ID" value="KAK3593155.1"/>
    <property type="molecule type" value="Genomic_DNA"/>
</dbReference>
<sequence length="176" mass="19869">MKQRINDSNPILDDTVSYVVHPILNDTVSYIVHSILDDTVSYVVHPILNDTVSYVVHPILDDTISYVVHPILDDTVSYVVHLILDFHTVYNLNQENLIKGSDFIRSNTIDYSITLPMLLLSTEQKKPTIKLNVKACYPDSINQMGGAGERMCGNHVTPSQIWPYQGTQNNIAKKLM</sequence>
<evidence type="ECO:0000313" key="1">
    <source>
        <dbReference type="EMBL" id="KAK3593155.1"/>
    </source>
</evidence>